<keyword evidence="12" id="KW-1015">Disulfide bond</keyword>
<dbReference type="EMBL" id="SIYF01000915">
    <property type="protein sequence ID" value="TKK51375.1"/>
    <property type="molecule type" value="Genomic_DNA"/>
</dbReference>
<dbReference type="GO" id="GO:0015012">
    <property type="term" value="P:heparan sulfate proteoglycan biosynthetic process"/>
    <property type="evidence" value="ECO:0007669"/>
    <property type="project" value="TreeGrafter"/>
</dbReference>
<keyword evidence="11" id="KW-0472">Membrane</keyword>
<keyword evidence="5" id="KW-0812">Transmembrane</keyword>
<comment type="subcellular location">
    <subcellularLocation>
        <location evidence="2">Endoplasmic reticulum membrane</location>
        <topology evidence="2">Single-pass type II membrane protein</topology>
    </subcellularLocation>
    <subcellularLocation>
        <location evidence="1">Golgi apparatus membrane</location>
        <topology evidence="1">Single-pass type II membrane protein</topology>
    </subcellularLocation>
</comment>
<evidence type="ECO:0000256" key="2">
    <source>
        <dbReference type="ARBA" id="ARBA00004648"/>
    </source>
</evidence>
<evidence type="ECO:0000256" key="11">
    <source>
        <dbReference type="ARBA" id="ARBA00023136"/>
    </source>
</evidence>
<evidence type="ECO:0000256" key="1">
    <source>
        <dbReference type="ARBA" id="ARBA00004323"/>
    </source>
</evidence>
<evidence type="ECO:0000256" key="14">
    <source>
        <dbReference type="ARBA" id="ARBA00042865"/>
    </source>
</evidence>
<dbReference type="Pfam" id="PF02485">
    <property type="entry name" value="Branch"/>
    <property type="match status" value="1"/>
</dbReference>
<keyword evidence="9" id="KW-1133">Transmembrane helix</keyword>
<dbReference type="InterPro" id="IPR043538">
    <property type="entry name" value="XYLT"/>
</dbReference>
<keyword evidence="8" id="KW-0735">Signal-anchor</keyword>
<evidence type="ECO:0000313" key="16">
    <source>
        <dbReference type="Proteomes" id="UP000305511"/>
    </source>
</evidence>
<dbReference type="PANTHER" id="PTHR46025">
    <property type="entry name" value="XYLOSYLTRANSFERASE OXT"/>
    <property type="match status" value="1"/>
</dbReference>
<dbReference type="GO" id="GO:0050650">
    <property type="term" value="P:chondroitin sulfate proteoglycan biosynthetic process"/>
    <property type="evidence" value="ECO:0007669"/>
    <property type="project" value="TreeGrafter"/>
</dbReference>
<dbReference type="GO" id="GO:0046872">
    <property type="term" value="F:metal ion binding"/>
    <property type="evidence" value="ECO:0007669"/>
    <property type="project" value="UniProtKB-KW"/>
</dbReference>
<dbReference type="AlphaFoldDB" id="A0A4U3JSR6"/>
<gene>
    <name evidence="15" type="ORF">EY666_20725</name>
</gene>
<keyword evidence="10" id="KW-0333">Golgi apparatus</keyword>
<proteinExistence type="predicted"/>
<evidence type="ECO:0000256" key="8">
    <source>
        <dbReference type="ARBA" id="ARBA00022968"/>
    </source>
</evidence>
<evidence type="ECO:0000256" key="12">
    <source>
        <dbReference type="ARBA" id="ARBA00023157"/>
    </source>
</evidence>
<feature type="non-terminal residue" evidence="15">
    <location>
        <position position="222"/>
    </location>
</feature>
<accession>A0A4U3JSR6</accession>
<evidence type="ECO:0000256" key="7">
    <source>
        <dbReference type="ARBA" id="ARBA00022824"/>
    </source>
</evidence>
<evidence type="ECO:0000256" key="10">
    <source>
        <dbReference type="ARBA" id="ARBA00023034"/>
    </source>
</evidence>
<evidence type="ECO:0000256" key="5">
    <source>
        <dbReference type="ARBA" id="ARBA00022692"/>
    </source>
</evidence>
<keyword evidence="6" id="KW-0479">Metal-binding</keyword>
<dbReference type="Proteomes" id="UP000305511">
    <property type="component" value="Unassembled WGS sequence"/>
</dbReference>
<evidence type="ECO:0000256" key="9">
    <source>
        <dbReference type="ARBA" id="ARBA00022989"/>
    </source>
</evidence>
<keyword evidence="7" id="KW-0256">Endoplasmic reticulum</keyword>
<keyword evidence="4 15" id="KW-0808">Transferase</keyword>
<evidence type="ECO:0000313" key="15">
    <source>
        <dbReference type="EMBL" id="TKK51375.1"/>
    </source>
</evidence>
<evidence type="ECO:0000256" key="4">
    <source>
        <dbReference type="ARBA" id="ARBA00022679"/>
    </source>
</evidence>
<sequence>MKKHVYLIMAHDNFDMLSLLLKELDDIRNDIVIHIDKKSSNVNIADLKTHCQYSEVSFIESISVTWGAYSQIECELALLKAAVKRNYNYYHLISGLDFPLKSQDYIHEFFDKNDGKEYIQFQQPKIKQRNLERVMYYYPFQEKVGKKKNFLWFLGKLYKIIQKFLNSNRIKSDKYTFQMGANWFSITNDLAKYVLEQEKFINDYFKDTINGDELFLQTIVYN</sequence>
<organism evidence="15 16">
    <name type="scientific">Enterococcus faecalis</name>
    <name type="common">Streptococcus faecalis</name>
    <dbReference type="NCBI Taxonomy" id="1351"/>
    <lineage>
        <taxon>Bacteria</taxon>
        <taxon>Bacillati</taxon>
        <taxon>Bacillota</taxon>
        <taxon>Bacilli</taxon>
        <taxon>Lactobacillales</taxon>
        <taxon>Enterococcaceae</taxon>
        <taxon>Enterococcus</taxon>
    </lineage>
</organism>
<keyword evidence="3" id="KW-0328">Glycosyltransferase</keyword>
<protein>
    <recommendedName>
        <fullName evidence="14">Peptide O-xylosyltransferase</fullName>
    </recommendedName>
</protein>
<name>A0A4U3JSR6_ENTFL</name>
<dbReference type="GO" id="GO:0030158">
    <property type="term" value="F:protein xylosyltransferase activity"/>
    <property type="evidence" value="ECO:0007669"/>
    <property type="project" value="InterPro"/>
</dbReference>
<evidence type="ECO:0000256" key="6">
    <source>
        <dbReference type="ARBA" id="ARBA00022723"/>
    </source>
</evidence>
<dbReference type="PANTHER" id="PTHR46025:SF3">
    <property type="entry name" value="XYLOSYLTRANSFERASE OXT"/>
    <property type="match status" value="1"/>
</dbReference>
<dbReference type="InterPro" id="IPR003406">
    <property type="entry name" value="Glyco_trans_14"/>
</dbReference>
<keyword evidence="13" id="KW-0325">Glycoprotein</keyword>
<dbReference type="GO" id="GO:0016020">
    <property type="term" value="C:membrane"/>
    <property type="evidence" value="ECO:0007669"/>
    <property type="project" value="InterPro"/>
</dbReference>
<reference evidence="15 16" key="1">
    <citation type="submission" date="2019-02" db="EMBL/GenBank/DDBJ databases">
        <title>Bacteria dissemination in different level of health care in South Africa: the effectiveness of infections prevention and control.</title>
        <authorList>
            <person name="Shobo C."/>
            <person name="Amoako D.G."/>
            <person name="Allam M."/>
            <person name="Ismail A."/>
            <person name="Bester L.A."/>
            <person name="Essack S.Y."/>
        </authorList>
    </citation>
    <scope>NUCLEOTIDE SEQUENCE [LARGE SCALE GENOMIC DNA]</scope>
    <source>
        <strain evidence="15 16">2SIL2</strain>
    </source>
</reference>
<evidence type="ECO:0000256" key="3">
    <source>
        <dbReference type="ARBA" id="ARBA00022676"/>
    </source>
</evidence>
<comment type="caution">
    <text evidence="15">The sequence shown here is derived from an EMBL/GenBank/DDBJ whole genome shotgun (WGS) entry which is preliminary data.</text>
</comment>
<dbReference type="RefSeq" id="WP_137274722.1">
    <property type="nucleotide sequence ID" value="NZ_SIYF01000915.1"/>
</dbReference>
<evidence type="ECO:0000256" key="13">
    <source>
        <dbReference type="ARBA" id="ARBA00023180"/>
    </source>
</evidence>